<evidence type="ECO:0000313" key="1">
    <source>
        <dbReference type="EMBL" id="PSL42517.1"/>
    </source>
</evidence>
<protein>
    <submittedName>
        <fullName evidence="1">Uncharacterized protein</fullName>
    </submittedName>
</protein>
<proteinExistence type="predicted"/>
<evidence type="ECO:0000313" key="2">
    <source>
        <dbReference type="Proteomes" id="UP000240971"/>
    </source>
</evidence>
<comment type="caution">
    <text evidence="1">The sequence shown here is derived from an EMBL/GenBank/DDBJ whole genome shotgun (WGS) entry which is preliminary data.</text>
</comment>
<dbReference type="AlphaFoldDB" id="A0A2P8H8G1"/>
<keyword evidence="2" id="KW-1185">Reference proteome</keyword>
<accession>A0A2P8H8G1</accession>
<name>A0A2P8H8G1_CHINA</name>
<dbReference type="Proteomes" id="UP000240971">
    <property type="component" value="Unassembled WGS sequence"/>
</dbReference>
<gene>
    <name evidence="1" type="ORF">CLV51_11245</name>
</gene>
<reference evidence="1 2" key="1">
    <citation type="submission" date="2018-03" db="EMBL/GenBank/DDBJ databases">
        <title>Genomic Encyclopedia of Archaeal and Bacterial Type Strains, Phase II (KMG-II): from individual species to whole genera.</title>
        <authorList>
            <person name="Goeker M."/>
        </authorList>
    </citation>
    <scope>NUCLEOTIDE SEQUENCE [LARGE SCALE GENOMIC DNA]</scope>
    <source>
        <strain evidence="1 2">DSM 24859</strain>
    </source>
</reference>
<dbReference type="RefSeq" id="WP_146151400.1">
    <property type="nucleotide sequence ID" value="NZ_PYAW01000012.1"/>
</dbReference>
<dbReference type="EMBL" id="PYAW01000012">
    <property type="protein sequence ID" value="PSL42517.1"/>
    <property type="molecule type" value="Genomic_DNA"/>
</dbReference>
<sequence>MAKIVEMTKKGCINNYATMVLKTQLKKTSVRHIGQTVYINDNAKCFYTLYTHENKKLPILAAIISNFKHREG</sequence>
<organism evidence="1 2">
    <name type="scientific">Chitinophaga niastensis</name>
    <dbReference type="NCBI Taxonomy" id="536980"/>
    <lineage>
        <taxon>Bacteria</taxon>
        <taxon>Pseudomonadati</taxon>
        <taxon>Bacteroidota</taxon>
        <taxon>Chitinophagia</taxon>
        <taxon>Chitinophagales</taxon>
        <taxon>Chitinophagaceae</taxon>
        <taxon>Chitinophaga</taxon>
    </lineage>
</organism>